<evidence type="ECO:0000313" key="1">
    <source>
        <dbReference type="EMBL" id="RNA42357.1"/>
    </source>
</evidence>
<proteinExistence type="predicted"/>
<accession>A0A3M7T347</accession>
<feature type="non-terminal residue" evidence="1">
    <location>
        <position position="1"/>
    </location>
</feature>
<organism evidence="1 2">
    <name type="scientific">Brachionus plicatilis</name>
    <name type="common">Marine rotifer</name>
    <name type="synonym">Brachionus muelleri</name>
    <dbReference type="NCBI Taxonomy" id="10195"/>
    <lineage>
        <taxon>Eukaryota</taxon>
        <taxon>Metazoa</taxon>
        <taxon>Spiralia</taxon>
        <taxon>Gnathifera</taxon>
        <taxon>Rotifera</taxon>
        <taxon>Eurotatoria</taxon>
        <taxon>Monogononta</taxon>
        <taxon>Pseudotrocha</taxon>
        <taxon>Ploima</taxon>
        <taxon>Brachionidae</taxon>
        <taxon>Brachionus</taxon>
    </lineage>
</organism>
<keyword evidence="2" id="KW-1185">Reference proteome</keyword>
<dbReference type="EMBL" id="REGN01000373">
    <property type="protein sequence ID" value="RNA42357.1"/>
    <property type="molecule type" value="Genomic_DNA"/>
</dbReference>
<sequence>FKRSESESCSGSNPACQNYAGLTCTTATCRCSSTQYWVANKCLIASLKNVYEKFGIKMFYLPFFSPKTGSVSKQPHATKKFKKVENYVGINQYCDGTTYRCKSGLTCQGSAAGNYICQCGAGTYWTGTSCASVRTYGQTCDGLKCWAYTNGYSCYADFGDGKRCLCETVTQWWTGSTCVAKYFNFVSCSSSCQCREDLGLACRSYSGFYSCNTYFADTRCTCVNSAFWTGSTCVTRYSHYVTCTDSCQCQMNLGLRCETQNNNCYSYAGRRCVCQSDQYWDGSLCRNKKNGGDGCSSDCQFK</sequence>
<evidence type="ECO:0008006" key="3">
    <source>
        <dbReference type="Google" id="ProtNLM"/>
    </source>
</evidence>
<dbReference type="AlphaFoldDB" id="A0A3M7T347"/>
<dbReference type="Proteomes" id="UP000276133">
    <property type="component" value="Unassembled WGS sequence"/>
</dbReference>
<dbReference type="OrthoDB" id="10685491at2759"/>
<protein>
    <recommendedName>
        <fullName evidence="3">EGF-like domain-containing protein</fullName>
    </recommendedName>
</protein>
<reference evidence="1 2" key="1">
    <citation type="journal article" date="2018" name="Sci. Rep.">
        <title>Genomic signatures of local adaptation to the degree of environmental predictability in rotifers.</title>
        <authorList>
            <person name="Franch-Gras L."/>
            <person name="Hahn C."/>
            <person name="Garcia-Roger E.M."/>
            <person name="Carmona M.J."/>
            <person name="Serra M."/>
            <person name="Gomez A."/>
        </authorList>
    </citation>
    <scope>NUCLEOTIDE SEQUENCE [LARGE SCALE GENOMIC DNA]</scope>
    <source>
        <strain evidence="1">HYR1</strain>
    </source>
</reference>
<evidence type="ECO:0000313" key="2">
    <source>
        <dbReference type="Proteomes" id="UP000276133"/>
    </source>
</evidence>
<gene>
    <name evidence="1" type="ORF">BpHYR1_040146</name>
</gene>
<comment type="caution">
    <text evidence="1">The sequence shown here is derived from an EMBL/GenBank/DDBJ whole genome shotgun (WGS) entry which is preliminary data.</text>
</comment>
<name>A0A3M7T347_BRAPC</name>